<dbReference type="Ensembl" id="ENSMMUT00000092919.1">
    <property type="protein sequence ID" value="ENSMMUP00000070592.1"/>
    <property type="gene ID" value="ENSMMUG00000054661.1"/>
</dbReference>
<evidence type="ECO:0000313" key="3">
    <source>
        <dbReference type="Proteomes" id="UP000006718"/>
    </source>
</evidence>
<name>A0A5F7ZY54_MACMU</name>
<protein>
    <submittedName>
        <fullName evidence="2">Uncharacterized protein</fullName>
    </submittedName>
</protein>
<dbReference type="AlphaFoldDB" id="A0A5F7ZY54"/>
<keyword evidence="3" id="KW-1185">Reference proteome</keyword>
<sequence length="144" mass="16112">VQWHNLASLQPPPRGFKRVSCLSLPGSWDYRWPPPCLASFCVCVYLDLDLSIYVDLDLDLYIYFVLFCFVFLRWSLTLSPRLECSGAISVHCNLCRPGSSDSPASASQVAGITGACHYTRLIFVVLVQTGFHHLGQTDLELLTL</sequence>
<reference evidence="2" key="2">
    <citation type="submission" date="2019-01" db="EMBL/GenBank/DDBJ databases">
        <authorList>
            <person name="Graves T."/>
            <person name="Eichler E.E."/>
            <person name="Wilson R.K."/>
        </authorList>
    </citation>
    <scope>NUCLEOTIDE SEQUENCE [LARGE SCALE GENOMIC DNA]</scope>
    <source>
        <strain evidence="2">17573</strain>
    </source>
</reference>
<proteinExistence type="predicted"/>
<reference evidence="2" key="3">
    <citation type="submission" date="2025-08" db="UniProtKB">
        <authorList>
            <consortium name="Ensembl"/>
        </authorList>
    </citation>
    <scope>IDENTIFICATION</scope>
    <source>
        <strain evidence="2">17573</strain>
    </source>
</reference>
<dbReference type="Proteomes" id="UP000006718">
    <property type="component" value="Chromosome 7"/>
</dbReference>
<dbReference type="VEuPathDB" id="HostDB:ENSMMUG00000054661"/>
<feature type="transmembrane region" description="Helical" evidence="1">
    <location>
        <begin position="60"/>
        <end position="76"/>
    </location>
</feature>
<accession>A0A5F7ZY54</accession>
<dbReference type="PANTHER" id="PTHR12138">
    <property type="entry name" value="PRIMATE-EXPANDED PROTEIN FAMILY"/>
    <property type="match status" value="1"/>
</dbReference>
<keyword evidence="1" id="KW-1133">Transmembrane helix</keyword>
<keyword evidence="1" id="KW-0812">Transmembrane</keyword>
<dbReference type="InParanoid" id="A0A5F7ZY54"/>
<organism evidence="2 3">
    <name type="scientific">Macaca mulatta</name>
    <name type="common">Rhesus macaque</name>
    <dbReference type="NCBI Taxonomy" id="9544"/>
    <lineage>
        <taxon>Eukaryota</taxon>
        <taxon>Metazoa</taxon>
        <taxon>Chordata</taxon>
        <taxon>Craniata</taxon>
        <taxon>Vertebrata</taxon>
        <taxon>Euteleostomi</taxon>
        <taxon>Mammalia</taxon>
        <taxon>Eutheria</taxon>
        <taxon>Euarchontoglires</taxon>
        <taxon>Primates</taxon>
        <taxon>Haplorrhini</taxon>
        <taxon>Catarrhini</taxon>
        <taxon>Cercopithecidae</taxon>
        <taxon>Cercopithecinae</taxon>
        <taxon>Macaca</taxon>
    </lineage>
</organism>
<dbReference type="PANTHER" id="PTHR12138:SF156">
    <property type="entry name" value="LMO7 DOWNSTREAM NEIGHBOR PROTEIN"/>
    <property type="match status" value="1"/>
</dbReference>
<evidence type="ECO:0000256" key="1">
    <source>
        <dbReference type="SAM" id="Phobius"/>
    </source>
</evidence>
<reference evidence="3" key="1">
    <citation type="journal article" date="2007" name="Science">
        <title>Evolutionary and biomedical insights from the rhesus macaque genome.</title>
        <authorList>
            <person name="Gibbs R.A."/>
            <person name="Rogers J."/>
            <person name="Katze M.G."/>
            <person name="Bumgarner R."/>
            <person name="Weinstock G.M."/>
            <person name="Mardis E.R."/>
            <person name="Remington K.A."/>
            <person name="Strausberg R.L."/>
            <person name="Venter J.C."/>
            <person name="Wilson R.K."/>
            <person name="Batzer M.A."/>
            <person name="Bustamante C.D."/>
            <person name="Eichler E.E."/>
            <person name="Hahn M.W."/>
            <person name="Hardison R.C."/>
            <person name="Makova K.D."/>
            <person name="Miller W."/>
            <person name="Milosavljevic A."/>
            <person name="Palermo R.E."/>
            <person name="Siepel A."/>
            <person name="Sikela J.M."/>
            <person name="Attaway T."/>
            <person name="Bell S."/>
            <person name="Bernard K.E."/>
            <person name="Buhay C.J."/>
            <person name="Chandrabose M.N."/>
            <person name="Dao M."/>
            <person name="Davis C."/>
            <person name="Delehaunty K.D."/>
            <person name="Ding Y."/>
            <person name="Dinh H.H."/>
            <person name="Dugan-Rocha S."/>
            <person name="Fulton L.A."/>
            <person name="Gabisi R.A."/>
            <person name="Garner T.T."/>
            <person name="Godfrey J."/>
            <person name="Hawes A.C."/>
            <person name="Hernandez J."/>
            <person name="Hines S."/>
            <person name="Holder M."/>
            <person name="Hume J."/>
            <person name="Jhangiani S.N."/>
            <person name="Joshi V."/>
            <person name="Khan Z.M."/>
            <person name="Kirkness E.F."/>
            <person name="Cree A."/>
            <person name="Fowler R.G."/>
            <person name="Lee S."/>
            <person name="Lewis L.R."/>
            <person name="Li Z."/>
            <person name="Liu Y.-S."/>
            <person name="Moore S.M."/>
            <person name="Muzny D."/>
            <person name="Nazareth L.V."/>
            <person name="Ngo D.N."/>
            <person name="Okwuonu G.O."/>
            <person name="Pai G."/>
            <person name="Parker D."/>
            <person name="Paul H.A."/>
            <person name="Pfannkoch C."/>
            <person name="Pohl C.S."/>
            <person name="Rogers Y.-H.C."/>
            <person name="Ruiz S.J."/>
            <person name="Sabo A."/>
            <person name="Santibanez J."/>
            <person name="Schneider B.W."/>
            <person name="Smith S.M."/>
            <person name="Sodergren E."/>
            <person name="Svatek A.F."/>
            <person name="Utterback T.R."/>
            <person name="Vattathil S."/>
            <person name="Warren W."/>
            <person name="White C.S."/>
            <person name="Chinwalla A.T."/>
            <person name="Feng Y."/>
            <person name="Halpern A.L."/>
            <person name="Hillier L.W."/>
            <person name="Huang X."/>
            <person name="Minx P."/>
            <person name="Nelson J.O."/>
            <person name="Pepin K.H."/>
            <person name="Qin X."/>
            <person name="Sutton G.G."/>
            <person name="Venter E."/>
            <person name="Walenz B.P."/>
            <person name="Wallis J.W."/>
            <person name="Worley K.C."/>
            <person name="Yang S.-P."/>
            <person name="Jones S.M."/>
            <person name="Marra M.A."/>
            <person name="Rocchi M."/>
            <person name="Schein J.E."/>
            <person name="Baertsch R."/>
            <person name="Clarke L."/>
            <person name="Csuros M."/>
            <person name="Glasscock J."/>
            <person name="Harris R.A."/>
            <person name="Havlak P."/>
            <person name="Jackson A.R."/>
            <person name="Jiang H."/>
            <person name="Liu Y."/>
            <person name="Messina D.N."/>
            <person name="Shen Y."/>
            <person name="Song H.X.-Z."/>
            <person name="Wylie T."/>
            <person name="Zhang L."/>
            <person name="Birney E."/>
            <person name="Han K."/>
            <person name="Konkel M.K."/>
            <person name="Lee J."/>
            <person name="Smit A.F.A."/>
            <person name="Ullmer B."/>
            <person name="Wang H."/>
            <person name="Xing J."/>
            <person name="Burhans R."/>
            <person name="Cheng Z."/>
            <person name="Karro J.E."/>
            <person name="Ma J."/>
            <person name="Raney B."/>
            <person name="She X."/>
            <person name="Cox M.J."/>
            <person name="Demuth J.P."/>
            <person name="Dumas L.J."/>
            <person name="Han S.-G."/>
            <person name="Hopkins J."/>
            <person name="Karimpour-Fard A."/>
            <person name="Kim Y.H."/>
            <person name="Pollack J.R."/>
            <person name="Vinar T."/>
            <person name="Addo-Quaye C."/>
            <person name="Degenhardt J."/>
            <person name="Denby A."/>
            <person name="Hubisz M.J."/>
            <person name="Indap A."/>
            <person name="Kosiol C."/>
            <person name="Lahn B.T."/>
            <person name="Lawson H.A."/>
            <person name="Marklein A."/>
            <person name="Nielsen R."/>
            <person name="Vallender E.J."/>
            <person name="Clark A.G."/>
            <person name="Ferguson B."/>
            <person name="Hernandez R.D."/>
            <person name="Hirani K."/>
            <person name="Kehrer-Sawatzki H."/>
            <person name="Kolb J."/>
            <person name="Patil S."/>
            <person name="Pu L.-L."/>
            <person name="Ren Y."/>
            <person name="Smith D.G."/>
            <person name="Wheeler D.A."/>
            <person name="Schenck I."/>
            <person name="Ball E.V."/>
            <person name="Chen R."/>
            <person name="Cooper D.N."/>
            <person name="Giardine B."/>
            <person name="Hsu F."/>
            <person name="Kent W.J."/>
            <person name="Lesk A."/>
            <person name="Nelson D.L."/>
            <person name="O'brien W.E."/>
            <person name="Pruefer K."/>
            <person name="Stenson P.D."/>
            <person name="Wallace J.C."/>
            <person name="Ke H."/>
            <person name="Liu X.-M."/>
            <person name="Wang P."/>
            <person name="Xiang A.P."/>
            <person name="Yang F."/>
            <person name="Barber G.P."/>
            <person name="Haussler D."/>
            <person name="Karolchik D."/>
            <person name="Kern A.D."/>
            <person name="Kuhn R.M."/>
            <person name="Smith K.E."/>
            <person name="Zwieg A.S."/>
        </authorList>
    </citation>
    <scope>NUCLEOTIDE SEQUENCE [LARGE SCALE GENOMIC DNA]</scope>
    <source>
        <strain evidence="3">17573</strain>
    </source>
</reference>
<dbReference type="GeneTree" id="ENSGT01150000286943"/>
<reference evidence="2" key="4">
    <citation type="submission" date="2025-09" db="UniProtKB">
        <authorList>
            <consortium name="Ensembl"/>
        </authorList>
    </citation>
    <scope>IDENTIFICATION</scope>
    <source>
        <strain evidence="2">17573</strain>
    </source>
</reference>
<evidence type="ECO:0000313" key="2">
    <source>
        <dbReference type="Ensembl" id="ENSMMUP00000070592.1"/>
    </source>
</evidence>
<keyword evidence="1" id="KW-0472">Membrane</keyword>
<dbReference type="Bgee" id="ENSMMUG00000054661">
    <property type="expression patterns" value="Expressed in intestine and 18 other cell types or tissues"/>
</dbReference>